<accession>A0A9W9WFD4</accession>
<feature type="domain" description="GH18" evidence="11">
    <location>
        <begin position="106"/>
        <end position="460"/>
    </location>
</feature>
<comment type="similarity">
    <text evidence="2">Belongs to the glycosyl hydrolase 18 family. Chitinase class V subfamily.</text>
</comment>
<evidence type="ECO:0000313" key="12">
    <source>
        <dbReference type="EMBL" id="KAJ5456864.1"/>
    </source>
</evidence>
<evidence type="ECO:0000313" key="13">
    <source>
        <dbReference type="Proteomes" id="UP001147760"/>
    </source>
</evidence>
<dbReference type="PANTHER" id="PTHR11177:SF402">
    <property type="entry name" value="CHITINASE"/>
    <property type="match status" value="1"/>
</dbReference>
<dbReference type="SUPFAM" id="SSF54556">
    <property type="entry name" value="Chitinase insertion domain"/>
    <property type="match status" value="1"/>
</dbReference>
<feature type="compositionally biased region" description="Basic and acidic residues" evidence="10">
    <location>
        <begin position="1007"/>
        <end position="1018"/>
    </location>
</feature>
<name>A0A9W9WFD4_9EURO</name>
<dbReference type="InterPro" id="IPR011583">
    <property type="entry name" value="Chitinase_II/V-like_cat"/>
</dbReference>
<dbReference type="Proteomes" id="UP001147760">
    <property type="component" value="Unassembled WGS sequence"/>
</dbReference>
<keyword evidence="7 9" id="KW-0326">Glycosidase</keyword>
<dbReference type="PROSITE" id="PS01095">
    <property type="entry name" value="GH18_1"/>
    <property type="match status" value="1"/>
</dbReference>
<dbReference type="EMBL" id="JAPWDO010000009">
    <property type="protein sequence ID" value="KAJ5456864.1"/>
    <property type="molecule type" value="Genomic_DNA"/>
</dbReference>
<dbReference type="Pfam" id="PF00704">
    <property type="entry name" value="Glyco_hydro_18"/>
    <property type="match status" value="1"/>
</dbReference>
<keyword evidence="13" id="KW-1185">Reference proteome</keyword>
<dbReference type="GO" id="GO:0008061">
    <property type="term" value="F:chitin binding"/>
    <property type="evidence" value="ECO:0007669"/>
    <property type="project" value="InterPro"/>
</dbReference>
<feature type="compositionally biased region" description="Basic residues" evidence="10">
    <location>
        <begin position="1395"/>
        <end position="1413"/>
    </location>
</feature>
<reference evidence="12" key="1">
    <citation type="submission" date="2022-12" db="EMBL/GenBank/DDBJ databases">
        <authorList>
            <person name="Petersen C."/>
        </authorList>
    </citation>
    <scope>NUCLEOTIDE SEQUENCE</scope>
    <source>
        <strain evidence="12">IBT 17660</strain>
    </source>
</reference>
<feature type="region of interest" description="Disordered" evidence="10">
    <location>
        <begin position="1440"/>
        <end position="1466"/>
    </location>
</feature>
<feature type="compositionally biased region" description="Basic residues" evidence="10">
    <location>
        <begin position="1019"/>
        <end position="1028"/>
    </location>
</feature>
<feature type="region of interest" description="Disordered" evidence="10">
    <location>
        <begin position="1385"/>
        <end position="1413"/>
    </location>
</feature>
<dbReference type="PANTHER" id="PTHR11177">
    <property type="entry name" value="CHITINASE"/>
    <property type="match status" value="1"/>
</dbReference>
<dbReference type="Gene3D" id="3.10.50.10">
    <property type="match status" value="1"/>
</dbReference>
<dbReference type="SUPFAM" id="SSF51445">
    <property type="entry name" value="(Trans)glycosidases"/>
    <property type="match status" value="1"/>
</dbReference>
<dbReference type="GO" id="GO:0008843">
    <property type="term" value="F:endochitinase activity"/>
    <property type="evidence" value="ECO:0007669"/>
    <property type="project" value="UniProtKB-EC"/>
</dbReference>
<keyword evidence="6" id="KW-0119">Carbohydrate metabolism</keyword>
<evidence type="ECO:0000256" key="3">
    <source>
        <dbReference type="ARBA" id="ARBA00012729"/>
    </source>
</evidence>
<dbReference type="InterPro" id="IPR050314">
    <property type="entry name" value="Glycosyl_Hydrlase_18"/>
</dbReference>
<gene>
    <name evidence="12" type="ORF">N7530_012138</name>
</gene>
<evidence type="ECO:0000256" key="1">
    <source>
        <dbReference type="ARBA" id="ARBA00000822"/>
    </source>
</evidence>
<dbReference type="SMART" id="SM00636">
    <property type="entry name" value="Glyco_18"/>
    <property type="match status" value="1"/>
</dbReference>
<evidence type="ECO:0000256" key="8">
    <source>
        <dbReference type="ARBA" id="ARBA00023326"/>
    </source>
</evidence>
<comment type="catalytic activity">
    <reaction evidence="1">
        <text>Random endo-hydrolysis of N-acetyl-beta-D-glucosaminide (1-&gt;4)-beta-linkages in chitin and chitodextrins.</text>
        <dbReference type="EC" id="3.2.1.14"/>
    </reaction>
</comment>
<feature type="compositionally biased region" description="Basic and acidic residues" evidence="10">
    <location>
        <begin position="1442"/>
        <end position="1451"/>
    </location>
</feature>
<evidence type="ECO:0000256" key="7">
    <source>
        <dbReference type="ARBA" id="ARBA00023295"/>
    </source>
</evidence>
<evidence type="ECO:0000256" key="6">
    <source>
        <dbReference type="ARBA" id="ARBA00023277"/>
    </source>
</evidence>
<dbReference type="PROSITE" id="PS51910">
    <property type="entry name" value="GH18_2"/>
    <property type="match status" value="1"/>
</dbReference>
<keyword evidence="4 9" id="KW-0378">Hydrolase</keyword>
<feature type="region of interest" description="Disordered" evidence="10">
    <location>
        <begin position="995"/>
        <end position="1036"/>
    </location>
</feature>
<dbReference type="EC" id="3.2.1.14" evidence="3"/>
<comment type="caution">
    <text evidence="12">The sequence shown here is derived from an EMBL/GenBank/DDBJ whole genome shotgun (WGS) entry which is preliminary data.</text>
</comment>
<evidence type="ECO:0000259" key="11">
    <source>
        <dbReference type="PROSITE" id="PS51910"/>
    </source>
</evidence>
<dbReference type="InterPro" id="IPR001579">
    <property type="entry name" value="Glyco_hydro_18_chit_AS"/>
</dbReference>
<proteinExistence type="inferred from homology"/>
<keyword evidence="8" id="KW-0624">Polysaccharide degradation</keyword>
<dbReference type="InterPro" id="IPR017853">
    <property type="entry name" value="GH"/>
</dbReference>
<evidence type="ECO:0000256" key="9">
    <source>
        <dbReference type="RuleBase" id="RU000489"/>
    </source>
</evidence>
<evidence type="ECO:0000256" key="4">
    <source>
        <dbReference type="ARBA" id="ARBA00022801"/>
    </source>
</evidence>
<dbReference type="GO" id="GO:0006032">
    <property type="term" value="P:chitin catabolic process"/>
    <property type="evidence" value="ECO:0007669"/>
    <property type="project" value="UniProtKB-KW"/>
</dbReference>
<sequence length="1911" mass="214309">MPNVQRFFRVHKDVVALSDHVDLVTISVETDAWVHAMPPPSAVTTPSGISIVHWESAAVPAVRLDFAEPPLTFAAKGASPAAMNLSMYPESLHKTCDSHTDVMKLERRVGYFEMFNLAERKCDRFLPEHIPAGGFTHINLAFAVIDQDFKISHDDGDIVARAAHLKDRYEGLRVNIAVGGWAFSDPPTATRWSDMVADYENTNSFIDSLVSYLRKYGLDGVDLDWEYPVADDRGGSEEDYQNFVVFCARLKERFEQEEPGWEITLTLPASYWYLRGFDLENLQKHITYFNLMSYDFHGLWDQHNDWTGSYLKGHTNLTEAKMGLDLLWRNGVKPQNVVMGFGFYGRSFTMLDAGCYDPNKDCQFSSAGLPGDCSAAAGILTYAEIQSRNESLNSETYYDTETTTKYMTYLSDQWISYDDEQSFTDKKRFLTSQCLSGLMIWAVDQDTQNYDALHALLGDTAMEDALTRGGELSDEQKEKLSNGFASYTGQNCFVTELCTDGSDKESGPLQKCPAGTSSVSTAHAPLQMTGEYGLVGQCSKGWYRHVCCPSNQIPTNCEWNGEPIRSSIGCTGKCGSNQFELATDTYLDAKGEGQCFQGHRSLCCDSTEMLNQCFWSGCQGPLNPTQPIGEIGTEGCPSGYDSVASRFDTNDGGWCSLEFNSNLHDRFKQGLCCPKSKGFNGCQWTTTDTSGDDDYTAPVYDPSKACQPRQCRKTQTKLSEAYEPAPLNAQLGRRCIDGHCTHILSFLSIILRFTSAVIHHRSMMRTGRSPPSWLWDNAYEDEGDDVAWAFAENEGNNNEEANDDPIEEDPSGWLSHPKLTSHLDKAYGFLMLDGPPESIDDAFGDTYTVARRSTKIDKNIKRRSMITTNTTILESTFDHAEETVYVYCNYPKGSPECEKIFLKGAEDTIIKLPDHVGEGPFARIVSMERAPESYKLPHHHIRARGLDNNYNQVFRMRFDYNFHLIKRDDGPVNMRIDYTNLLPYWDEITHSDPAARKRSLQSPMSQREWKSSMKDVHNKSPKGKRSAVKTRSGTTDMMERPETGVAKRWFGEFLGWLKKMNTVEAGNDGYLNMALQKSILLYRAAKGCVSTSDPTPLTTAFGLLTSPSCSQRSYHAEMRMYLDADISMDATYAYYLSGTIVPLKVTDTYGYLGVEPSAYLGLRLEGNAVLSYTSEWKKLIDTLAYPGLSIKGIATVGPSLDIYGRIRGSVTLSGQARAGARVYFGRAELYFPQGEEGTEGDTDYDKIENIRSSQERPRTGLEPQFYASAQASANLAIDVSPNARIGIEVGPSVLGSGNLVDAQIIAFMNTTLEFSATVRGSVGTSTEPTYSYEYGAYLYYNLGYGGYANILGGSWNWHFQPVFLYGGQGMKYTIYHNDNVESDTTLNSKRDLGHSHLRNHHDHGHSHTHHHRRPVMEFDHGPLDELSEVGVFDDGNDNDAEDIWHDGEIRPYKPPSLPPKQLRHDRRKTVGSNDWQHANATSHLPRAESALYKRAGDDDIDMPDADTSSQFFNYQNFTCPARGTREPILPDFRYNCKVFSSIQAQGNGNSRLVRGICDGILGFFGQRALSSDGLVLTWDPNRRKVRDAYTCNEWYDTDAKGSKSYCTDQDTKLKADLGIKSRNYLISCDEFPFGGVEEGGEFFAKYAAQRVPPTANCVPQWQQNLQGQCNQILSSLYTNVAYFDRDESDTTTEDWKVWSKSKSDNTRWTPGGSESDLTPPVFGRLTRYHDQIVPLAHNIDQTEWENSGRTLSYNFKRNFTFGLAYASSLDETNDQWGAMPIQDWTPISEGTTATNPSDVFCAVNLHNQPSVYRFGTYNGMCYSEQRVQTALGFGKRPGYARCKVNFVGSLFDDHPRPGTFSKRSILTEKPEEWEIESVEIDPDPEAWTPLPGDEFPVIPDYLIPADSVKKL</sequence>
<dbReference type="InterPro" id="IPR029070">
    <property type="entry name" value="Chitinase_insertion_sf"/>
</dbReference>
<dbReference type="Gene3D" id="3.20.20.80">
    <property type="entry name" value="Glycosidases"/>
    <property type="match status" value="1"/>
</dbReference>
<protein>
    <recommendedName>
        <fullName evidence="3">chitinase</fullName>
        <ecNumber evidence="3">3.2.1.14</ecNumber>
    </recommendedName>
</protein>
<keyword evidence="5" id="KW-0146">Chitin degradation</keyword>
<organism evidence="12 13">
    <name type="scientific">Penicillium desertorum</name>
    <dbReference type="NCBI Taxonomy" id="1303715"/>
    <lineage>
        <taxon>Eukaryota</taxon>
        <taxon>Fungi</taxon>
        <taxon>Dikarya</taxon>
        <taxon>Ascomycota</taxon>
        <taxon>Pezizomycotina</taxon>
        <taxon>Eurotiomycetes</taxon>
        <taxon>Eurotiomycetidae</taxon>
        <taxon>Eurotiales</taxon>
        <taxon>Aspergillaceae</taxon>
        <taxon>Penicillium</taxon>
    </lineage>
</organism>
<dbReference type="OrthoDB" id="73875at2759"/>
<dbReference type="InterPro" id="IPR001223">
    <property type="entry name" value="Glyco_hydro18_cat"/>
</dbReference>
<dbReference type="GO" id="GO:0000272">
    <property type="term" value="P:polysaccharide catabolic process"/>
    <property type="evidence" value="ECO:0007669"/>
    <property type="project" value="UniProtKB-KW"/>
</dbReference>
<reference evidence="12" key="2">
    <citation type="journal article" date="2023" name="IMA Fungus">
        <title>Comparative genomic study of the Penicillium genus elucidates a diverse pangenome and 15 lateral gene transfer events.</title>
        <authorList>
            <person name="Petersen C."/>
            <person name="Sorensen T."/>
            <person name="Nielsen M.R."/>
            <person name="Sondergaard T.E."/>
            <person name="Sorensen J.L."/>
            <person name="Fitzpatrick D.A."/>
            <person name="Frisvad J.C."/>
            <person name="Nielsen K.L."/>
        </authorList>
    </citation>
    <scope>NUCLEOTIDE SEQUENCE</scope>
    <source>
        <strain evidence="12">IBT 17660</strain>
    </source>
</reference>
<evidence type="ECO:0000256" key="5">
    <source>
        <dbReference type="ARBA" id="ARBA00023024"/>
    </source>
</evidence>
<evidence type="ECO:0000256" key="10">
    <source>
        <dbReference type="SAM" id="MobiDB-lite"/>
    </source>
</evidence>
<evidence type="ECO:0000256" key="2">
    <source>
        <dbReference type="ARBA" id="ARBA00008682"/>
    </source>
</evidence>